<sequence>MNDKTAYRGAIFYFKDTATIANLPVNKDKQSDEDCQYVYIEDGLLIVESGRIIEAGNYSALKNKLTGAKIVDYKGKLITPGFIDTHQHASQSAIVAAYGEKLLEWLDNYVFPAESTYSNDESARKDLNFFLDHLIKNGTTTAVSYGPLFYNASDIFFEELKNRSMRFITGNILMDINSPDSLKLSTEQNYDNCHALIEKWHNNHRLSYCISPRFALSCSEQMLELCGALKKEYPDCYIQTHLDENINEVAEVKKLYPWSKHYLDVYDHFGLVTDRTVFGHCIHTTHEELELFKKSGAIMSWCPLSNNFLGSGLFNFGRAIKYTDKITLGTDWGAGNCLSMFAVLDDAYKVSMLNNVPLPSMIRWYLATYGAAKALQLDDKIGNFTQGKEADFIVIDADATAYLKYRHEKVSDIFEFLFILMTLGSEENIKATYIYGKPAYINER</sequence>
<dbReference type="GO" id="GO:0008892">
    <property type="term" value="F:guanine deaminase activity"/>
    <property type="evidence" value="ECO:0007669"/>
    <property type="project" value="UniProtKB-UniRule"/>
</dbReference>
<evidence type="ECO:0000313" key="10">
    <source>
        <dbReference type="EMBL" id="MCL9684654.1"/>
    </source>
</evidence>
<evidence type="ECO:0000256" key="5">
    <source>
        <dbReference type="ARBA" id="ARBA00022801"/>
    </source>
</evidence>
<dbReference type="NCBIfam" id="NF006679">
    <property type="entry name" value="PRK09228.1"/>
    <property type="match status" value="1"/>
</dbReference>
<dbReference type="Proteomes" id="UP001139721">
    <property type="component" value="Unassembled WGS sequence"/>
</dbReference>
<keyword evidence="4 8" id="KW-0479">Metal-binding</keyword>
<feature type="domain" description="Amidohydrolase-related" evidence="9">
    <location>
        <begin position="78"/>
        <end position="437"/>
    </location>
</feature>
<dbReference type="Gene3D" id="3.20.20.140">
    <property type="entry name" value="Metal-dependent hydrolases"/>
    <property type="match status" value="1"/>
</dbReference>
<evidence type="ECO:0000256" key="7">
    <source>
        <dbReference type="NCBIfam" id="TIGR02967"/>
    </source>
</evidence>
<dbReference type="Gene3D" id="2.30.40.10">
    <property type="entry name" value="Urease, subunit C, domain 1"/>
    <property type="match status" value="1"/>
</dbReference>
<comment type="catalytic activity">
    <reaction evidence="8">
        <text>guanine + H2O + H(+) = xanthine + NH4(+)</text>
        <dbReference type="Rhea" id="RHEA:14665"/>
        <dbReference type="ChEBI" id="CHEBI:15377"/>
        <dbReference type="ChEBI" id="CHEBI:15378"/>
        <dbReference type="ChEBI" id="CHEBI:16235"/>
        <dbReference type="ChEBI" id="CHEBI:17712"/>
        <dbReference type="ChEBI" id="CHEBI:28938"/>
        <dbReference type="EC" id="3.5.4.3"/>
    </reaction>
</comment>
<evidence type="ECO:0000256" key="4">
    <source>
        <dbReference type="ARBA" id="ARBA00022723"/>
    </source>
</evidence>
<dbReference type="GO" id="GO:0008270">
    <property type="term" value="F:zinc ion binding"/>
    <property type="evidence" value="ECO:0007669"/>
    <property type="project" value="UniProtKB-UniRule"/>
</dbReference>
<dbReference type="AlphaFoldDB" id="A0A9X2D190"/>
<evidence type="ECO:0000259" key="9">
    <source>
        <dbReference type="Pfam" id="PF01979"/>
    </source>
</evidence>
<dbReference type="SUPFAM" id="SSF51338">
    <property type="entry name" value="Composite domain of metallo-dependent hydrolases"/>
    <property type="match status" value="1"/>
</dbReference>
<dbReference type="InterPro" id="IPR032466">
    <property type="entry name" value="Metal_Hydrolase"/>
</dbReference>
<dbReference type="InterPro" id="IPR014311">
    <property type="entry name" value="Guanine_deaminase"/>
</dbReference>
<dbReference type="InterPro" id="IPR051607">
    <property type="entry name" value="Metallo-dep_hydrolases"/>
</dbReference>
<dbReference type="Pfam" id="PF01979">
    <property type="entry name" value="Amidohydro_1"/>
    <property type="match status" value="1"/>
</dbReference>
<evidence type="ECO:0000256" key="6">
    <source>
        <dbReference type="ARBA" id="ARBA00022833"/>
    </source>
</evidence>
<dbReference type="PANTHER" id="PTHR11271:SF6">
    <property type="entry name" value="GUANINE DEAMINASE"/>
    <property type="match status" value="1"/>
</dbReference>
<evidence type="ECO:0000256" key="3">
    <source>
        <dbReference type="ARBA" id="ARBA00012781"/>
    </source>
</evidence>
<dbReference type="EMBL" id="JAJKBJ010000012">
    <property type="protein sequence ID" value="MCL9684654.1"/>
    <property type="molecule type" value="Genomic_DNA"/>
</dbReference>
<protein>
    <recommendedName>
        <fullName evidence="3 7">Guanine deaminase</fullName>
        <shortName evidence="8">Guanase</shortName>
        <ecNumber evidence="3 7">3.5.4.3</ecNumber>
    </recommendedName>
    <alternativeName>
        <fullName evidence="8">Guanine aminohydrolase</fullName>
    </alternativeName>
</protein>
<dbReference type="InterPro" id="IPR006680">
    <property type="entry name" value="Amidohydro-rel"/>
</dbReference>
<comment type="cofactor">
    <cofactor evidence="8">
        <name>Zn(2+)</name>
        <dbReference type="ChEBI" id="CHEBI:29105"/>
    </cofactor>
    <text evidence="8">Binds 1 zinc ion per subunit.</text>
</comment>
<dbReference type="SUPFAM" id="SSF51556">
    <property type="entry name" value="Metallo-dependent hydrolases"/>
    <property type="match status" value="1"/>
</dbReference>
<dbReference type="NCBIfam" id="TIGR02967">
    <property type="entry name" value="guan_deamin"/>
    <property type="match status" value="1"/>
</dbReference>
<evidence type="ECO:0000256" key="1">
    <source>
        <dbReference type="ARBA" id="ARBA00004984"/>
    </source>
</evidence>
<accession>A0A9X2D190</accession>
<comment type="caution">
    <text evidence="10">The sequence shown here is derived from an EMBL/GenBank/DDBJ whole genome shotgun (WGS) entry which is preliminary data.</text>
</comment>
<keyword evidence="6 8" id="KW-0862">Zinc</keyword>
<comment type="pathway">
    <text evidence="1 8">Purine metabolism; guanine degradation; xanthine from guanine: step 1/1.</text>
</comment>
<dbReference type="RefSeq" id="WP_250421566.1">
    <property type="nucleotide sequence ID" value="NZ_JAJKBJ010000012.1"/>
</dbReference>
<dbReference type="InterPro" id="IPR011059">
    <property type="entry name" value="Metal-dep_hydrolase_composite"/>
</dbReference>
<evidence type="ECO:0000256" key="2">
    <source>
        <dbReference type="ARBA" id="ARBA00006745"/>
    </source>
</evidence>
<keyword evidence="11" id="KW-1185">Reference proteome</keyword>
<organism evidence="10 11">
    <name type="scientific">Legionella maioricensis</name>
    <dbReference type="NCBI Taxonomy" id="2896528"/>
    <lineage>
        <taxon>Bacteria</taxon>
        <taxon>Pseudomonadati</taxon>
        <taxon>Pseudomonadota</taxon>
        <taxon>Gammaproteobacteria</taxon>
        <taxon>Legionellales</taxon>
        <taxon>Legionellaceae</taxon>
        <taxon>Legionella</taxon>
    </lineage>
</organism>
<reference evidence="10" key="1">
    <citation type="submission" date="2021-11" db="EMBL/GenBank/DDBJ databases">
        <title>Legionella maioricencis sp. nov., a new species isolated from hot water samples in Mallorca.</title>
        <authorList>
            <person name="Crespi S."/>
            <person name="Drasar V."/>
            <person name="Salva-Serra F."/>
            <person name="Jaen-Luchoro D."/>
            <person name="Pineiro-Iglesias B."/>
            <person name="Aliaga F."/>
            <person name="Fernandez-Juarez V."/>
            <person name="Coll G."/>
            <person name="Moore E.R.B."/>
            <person name="Bennasar-Figueras A."/>
        </authorList>
    </citation>
    <scope>NUCLEOTIDE SEQUENCE</scope>
    <source>
        <strain evidence="10">HCPI-6</strain>
    </source>
</reference>
<dbReference type="EC" id="3.5.4.3" evidence="3 7"/>
<comment type="similarity">
    <text evidence="2 8">Belongs to the metallo-dependent hydrolases superfamily. ATZ/TRZ family.</text>
</comment>
<comment type="function">
    <text evidence="8">Catalyzes the hydrolytic deamination of guanine, producing xanthine and ammonia.</text>
</comment>
<dbReference type="GO" id="GO:0006147">
    <property type="term" value="P:guanine catabolic process"/>
    <property type="evidence" value="ECO:0007669"/>
    <property type="project" value="UniProtKB-UniRule"/>
</dbReference>
<proteinExistence type="inferred from homology"/>
<name>A0A9X2D190_9GAMM</name>
<dbReference type="PANTHER" id="PTHR11271">
    <property type="entry name" value="GUANINE DEAMINASE"/>
    <property type="match status" value="1"/>
</dbReference>
<evidence type="ECO:0000256" key="8">
    <source>
        <dbReference type="RuleBase" id="RU366009"/>
    </source>
</evidence>
<dbReference type="GO" id="GO:0005829">
    <property type="term" value="C:cytosol"/>
    <property type="evidence" value="ECO:0007669"/>
    <property type="project" value="TreeGrafter"/>
</dbReference>
<gene>
    <name evidence="10" type="primary">guaD</name>
    <name evidence="10" type="ORF">LOX96_11160</name>
</gene>
<keyword evidence="5 8" id="KW-0378">Hydrolase</keyword>
<evidence type="ECO:0000313" key="11">
    <source>
        <dbReference type="Proteomes" id="UP001139721"/>
    </source>
</evidence>